<dbReference type="Proteomes" id="UP000003748">
    <property type="component" value="Unassembled WGS sequence"/>
</dbReference>
<feature type="domain" description="M23ase beta-sheet core" evidence="3">
    <location>
        <begin position="1396"/>
        <end position="1479"/>
    </location>
</feature>
<evidence type="ECO:0000256" key="2">
    <source>
        <dbReference type="ARBA" id="ARBA00022638"/>
    </source>
</evidence>
<dbReference type="SUPFAM" id="SSF53955">
    <property type="entry name" value="Lysozyme-like"/>
    <property type="match status" value="1"/>
</dbReference>
<dbReference type="GO" id="GO:0003796">
    <property type="term" value="F:lysozyme activity"/>
    <property type="evidence" value="ECO:0007669"/>
    <property type="project" value="InterPro"/>
</dbReference>
<sequence>MKKLEKKVFEKLVKFNGIPLSKTGFRNIIFDTSRYAKGLNSIRGFGETMSEMNLSNIETINIHFVLKTDELSELAYIYSLFRTQGVLPVENEYLMDKISSSLKNSLTEERLIFNDKLIKKINGDSEINSNSSLRKNISCLCMVLENMSIKNKIETSDGYDVSMNLSLYKNSFDGKEFEQYLKIFEEWKRQVNFDVIKEEIFNCVSKLKNTSVGISLNYYNSNSLNAVYKNNILASTFKSFRLKEEADINKKIRTDNQSDNAEKEKNMSGIGISKEDLDNQELIATKLDEITEKIKIPNSNIIEIELITNNNIAYIPIKGSSILEKSILGIGKTNFSVKLLFDEKEEKTIVQKLKTISDKNIINHKLEIDHPLIQLFDFYSGNIINMNFNSLENQHGIIVTMVFSINGYRFSQEAFINNNDNLGDVLFQRKASTNNITGSYLETLNNYLNMNILEFKGSWDLFNSFEKKCVPSIVNLSKAVKNIIKESKLESAPDIRWLDLISSYSTIFTNYNNILYNVRNKQLKNNAVNDSINLSKMPVKNFQSDLHFYLVGEKLPKQLLVNDFKVFYNPMNVFDGAIWLTDKLKYNESFIKNTESDEEINIYFVQDVARRISLEMFNHKLNNQKNETELKVIRKFFEEYLIRLGQISYKVFFEYKTKENLIFINKTINYKRIFSIIEEKIELLFNMFINTFSDERFINRIIKEIYYNELNKDIDYIKNLVKDYYSELKDFWKNNKKDIAYQMYNVFLLKLTYYSIIETNEYDGDSYLKKNEKLNLILYGVCLSLPLFLKISDRTDMFYRACNATFDLLGIVLNLYNYDLDNDNKMFWESEYIKKEGNKEIFNSFCKYLNETDYSMINSNIGQTINMLSKKDNDYLYGNQLPKINMYSLINKVFYENEAKDGFFNVETFIENERTAFLNSEKYAEIIENEDVYESTNYFVPSFSIGRIHLPSDNKAKFTRKTGNKTYINTLMKNRIIANNDPFQNILNISKIIKDNLDNLFPDYYVLINLTTTTEENKFKEVYLQVKNIVSISISKNPKTKIKTAIINISTPNKNTFNFGDGAFSIKTMEKGTIKSYIIKPGNEIRIMLGYTFDDSYSIFNGMVASSQEIGNTTVITCVDFASTLHNVIPYNLDLNNETILAHDIKQEESNKEKNNIAKKPENKTLTASEIEEANMTAGANLSDDKHEKNQYWKLVINKLSGINNPNGYLFEAFNSRLYQTYFQIGTSSFSVATILMMSQLRDNVSKYFSNQFKETSLNRDTNMLALTLFNKENLTKALGTFVNAEDVENVASIGNSLKNIYPIDIDYETYGYIEQDGTNKNTMSDLYLKNKNTNKVNNEKPFEYNPNNYSSNYIRQPLDFLSDQTAYGSFGSPRSNGTRRHVGVDYKNSPLIQKGRTNFIYCVANGKVFTNAYQEKGAGYYLIILHTGDLFATMYAHMQNKSSFKNGSDVYKGDIIGRVGDTGASQGKHLHFQVMLYKKHPMAKQIYEQIKSKGTDKKPLALEKSSNDSFYYLDPTLFFSTSNPYYISVFNDSVSGNLNNKENNNQQKTNITKTTDKEYEDKLKKHIISNEGFKNNLYKDKDSQSIGYGFLKRGAGLNREIFSEEDYQKYFVNNEYMNEEKANEILDKAIKVYSRIPKKYLKNNWDKLDNNIKIALIDMNYQGWFYSLAQTTDFIDNISKGNLEEAIDTIKNSNYYKQDKRRANKNIELIRSAL</sequence>
<dbReference type="InterPro" id="IPR016047">
    <property type="entry name" value="M23ase_b-sheet_dom"/>
</dbReference>
<dbReference type="InterPro" id="IPR011055">
    <property type="entry name" value="Dup_hybrid_motif"/>
</dbReference>
<dbReference type="PANTHER" id="PTHR21666">
    <property type="entry name" value="PEPTIDASE-RELATED"/>
    <property type="match status" value="1"/>
</dbReference>
<comment type="caution">
    <text evidence="4">The sequence shown here is derived from an EMBL/GenBank/DDBJ whole genome shotgun (WGS) entry which is preliminary data.</text>
</comment>
<dbReference type="InterPro" id="IPR023346">
    <property type="entry name" value="Lysozyme-like_dom_sf"/>
</dbReference>
<organism evidence="4 5">
    <name type="scientific">Fusobacterium periodonticum ATCC 33693</name>
    <dbReference type="NCBI Taxonomy" id="546275"/>
    <lineage>
        <taxon>Bacteria</taxon>
        <taxon>Fusobacteriati</taxon>
        <taxon>Fusobacteriota</taxon>
        <taxon>Fusobacteriia</taxon>
        <taxon>Fusobacteriales</taxon>
        <taxon>Fusobacteriaceae</taxon>
        <taxon>Fusobacterium</taxon>
    </lineage>
</organism>
<reference evidence="4 5" key="1">
    <citation type="submission" date="2010-02" db="EMBL/GenBank/DDBJ databases">
        <authorList>
            <person name="Weinstock G."/>
            <person name="Sodergren E."/>
            <person name="Clifton S."/>
            <person name="Fulton L."/>
            <person name="Fulton B."/>
            <person name="Courtney L."/>
            <person name="Fronick C."/>
            <person name="Harrison M."/>
            <person name="Strong C."/>
            <person name="Farmer C."/>
            <person name="Delahaunty K."/>
            <person name="Markovic C."/>
            <person name="Hall O."/>
            <person name="Minx P."/>
            <person name="Tomlinson C."/>
            <person name="Mitreva M."/>
            <person name="Nelson J."/>
            <person name="Hou S."/>
            <person name="Wollam A."/>
            <person name="Pepin K.H."/>
            <person name="Johnson M."/>
            <person name="Bhonagiri V."/>
            <person name="Zhang X."/>
            <person name="Suruliraj S."/>
            <person name="Warren W."/>
            <person name="Chinwalla A."/>
            <person name="Mardis E.R."/>
            <person name="Wilson R.K."/>
        </authorList>
    </citation>
    <scope>NUCLEOTIDE SEQUENCE [LARGE SCALE GENOMIC DNA]</scope>
    <source>
        <strain evidence="4 5">ATCC 33693</strain>
    </source>
</reference>
<keyword evidence="2" id="KW-0081">Bacteriolytic enzyme</keyword>
<dbReference type="eggNOG" id="COG0739">
    <property type="taxonomic scope" value="Bacteria"/>
</dbReference>
<protein>
    <submittedName>
        <fullName evidence="4">Peptidase, M23 family</fullName>
    </submittedName>
</protein>
<name>D4CXP6_9FUSO</name>
<dbReference type="GO" id="GO:0004222">
    <property type="term" value="F:metalloendopeptidase activity"/>
    <property type="evidence" value="ECO:0007669"/>
    <property type="project" value="TreeGrafter"/>
</dbReference>
<dbReference type="InterPro" id="IPR050570">
    <property type="entry name" value="Cell_wall_metabolism_enzyme"/>
</dbReference>
<dbReference type="Pfam" id="PF01551">
    <property type="entry name" value="Peptidase_M23"/>
    <property type="match status" value="1"/>
</dbReference>
<dbReference type="CDD" id="cd12797">
    <property type="entry name" value="M23_peptidase"/>
    <property type="match status" value="1"/>
</dbReference>
<dbReference type="GO" id="GO:0031640">
    <property type="term" value="P:killing of cells of another organism"/>
    <property type="evidence" value="ECO:0007669"/>
    <property type="project" value="UniProtKB-KW"/>
</dbReference>
<proteinExistence type="predicted"/>
<dbReference type="Gene3D" id="1.10.530.40">
    <property type="match status" value="1"/>
</dbReference>
<keyword evidence="1" id="KW-0929">Antimicrobial</keyword>
<dbReference type="InterPro" id="IPR023347">
    <property type="entry name" value="Lysozyme_dom_sf"/>
</dbReference>
<dbReference type="PANTHER" id="PTHR21666:SF270">
    <property type="entry name" value="MUREIN HYDROLASE ACTIVATOR ENVC"/>
    <property type="match status" value="1"/>
</dbReference>
<gene>
    <name evidence="4" type="ORF">FUSPEROL_02243</name>
</gene>
<dbReference type="HOGENOM" id="CLU_240439_0_0_0"/>
<evidence type="ECO:0000313" key="5">
    <source>
        <dbReference type="Proteomes" id="UP000003748"/>
    </source>
</evidence>
<dbReference type="STRING" id="546275.FUSPEROL_02243"/>
<dbReference type="EMBL" id="ACJY01000101">
    <property type="protein sequence ID" value="EFE85885.1"/>
    <property type="molecule type" value="Genomic_DNA"/>
</dbReference>
<evidence type="ECO:0000256" key="1">
    <source>
        <dbReference type="ARBA" id="ARBA00022529"/>
    </source>
</evidence>
<accession>D4CXP6</accession>
<dbReference type="SUPFAM" id="SSF51261">
    <property type="entry name" value="Duplicated hybrid motif"/>
    <property type="match status" value="1"/>
</dbReference>
<evidence type="ECO:0000313" key="4">
    <source>
        <dbReference type="EMBL" id="EFE85885.1"/>
    </source>
</evidence>
<evidence type="ECO:0000259" key="3">
    <source>
        <dbReference type="Pfam" id="PF01551"/>
    </source>
</evidence>
<dbReference type="Gene3D" id="2.70.70.10">
    <property type="entry name" value="Glucose Permease (Domain IIA)"/>
    <property type="match status" value="1"/>
</dbReference>
<dbReference type="GO" id="GO:0042742">
    <property type="term" value="P:defense response to bacterium"/>
    <property type="evidence" value="ECO:0007669"/>
    <property type="project" value="UniProtKB-KW"/>
</dbReference>